<dbReference type="InterPro" id="IPR036249">
    <property type="entry name" value="Thioredoxin-like_sf"/>
</dbReference>
<feature type="transmembrane region" description="Helical" evidence="6">
    <location>
        <begin position="20"/>
        <end position="42"/>
    </location>
</feature>
<dbReference type="PROSITE" id="PS51352">
    <property type="entry name" value="THIOREDOXIN_2"/>
    <property type="match status" value="1"/>
</dbReference>
<feature type="domain" description="Thioredoxin" evidence="7">
    <location>
        <begin position="67"/>
        <end position="202"/>
    </location>
</feature>
<name>A0A1G2BXA9_9BACT</name>
<evidence type="ECO:0000256" key="2">
    <source>
        <dbReference type="ARBA" id="ARBA00022729"/>
    </source>
</evidence>
<evidence type="ECO:0000256" key="5">
    <source>
        <dbReference type="ARBA" id="ARBA00023284"/>
    </source>
</evidence>
<dbReference type="PANTHER" id="PTHR13887:SF14">
    <property type="entry name" value="DISULFIDE BOND FORMATION PROTEIN D"/>
    <property type="match status" value="1"/>
</dbReference>
<keyword evidence="6" id="KW-1133">Transmembrane helix</keyword>
<evidence type="ECO:0000256" key="3">
    <source>
        <dbReference type="ARBA" id="ARBA00023002"/>
    </source>
</evidence>
<dbReference type="EMBL" id="MHKQ01000016">
    <property type="protein sequence ID" value="OGY93824.1"/>
    <property type="molecule type" value="Genomic_DNA"/>
</dbReference>
<dbReference type="InterPro" id="IPR012336">
    <property type="entry name" value="Thioredoxin-like_fold"/>
</dbReference>
<protein>
    <recommendedName>
        <fullName evidence="7">Thioredoxin domain-containing protein</fullName>
    </recommendedName>
</protein>
<reference evidence="8 9" key="1">
    <citation type="journal article" date="2016" name="Nat. Commun.">
        <title>Thousands of microbial genomes shed light on interconnected biogeochemical processes in an aquifer system.</title>
        <authorList>
            <person name="Anantharaman K."/>
            <person name="Brown C.T."/>
            <person name="Hug L.A."/>
            <person name="Sharon I."/>
            <person name="Castelle C.J."/>
            <person name="Probst A.J."/>
            <person name="Thomas B.C."/>
            <person name="Singh A."/>
            <person name="Wilkins M.J."/>
            <person name="Karaoz U."/>
            <person name="Brodie E.L."/>
            <person name="Williams K.H."/>
            <person name="Hubbard S.S."/>
            <person name="Banfield J.F."/>
        </authorList>
    </citation>
    <scope>NUCLEOTIDE SEQUENCE [LARGE SCALE GENOMIC DNA]</scope>
</reference>
<dbReference type="PANTHER" id="PTHR13887">
    <property type="entry name" value="GLUTATHIONE S-TRANSFERASE KAPPA"/>
    <property type="match status" value="1"/>
</dbReference>
<evidence type="ECO:0000256" key="6">
    <source>
        <dbReference type="SAM" id="Phobius"/>
    </source>
</evidence>
<dbReference type="SUPFAM" id="SSF52833">
    <property type="entry name" value="Thioredoxin-like"/>
    <property type="match status" value="1"/>
</dbReference>
<evidence type="ECO:0000313" key="9">
    <source>
        <dbReference type="Proteomes" id="UP000177626"/>
    </source>
</evidence>
<dbReference type="GO" id="GO:0016491">
    <property type="term" value="F:oxidoreductase activity"/>
    <property type="evidence" value="ECO:0007669"/>
    <property type="project" value="UniProtKB-KW"/>
</dbReference>
<accession>A0A1G2BXA9</accession>
<comment type="similarity">
    <text evidence="1">Belongs to the thioredoxin family. DsbA subfamily.</text>
</comment>
<dbReference type="Gene3D" id="3.40.30.10">
    <property type="entry name" value="Glutaredoxin"/>
    <property type="match status" value="1"/>
</dbReference>
<keyword evidence="3" id="KW-0560">Oxidoreductase</keyword>
<comment type="caution">
    <text evidence="8">The sequence shown here is derived from an EMBL/GenBank/DDBJ whole genome shotgun (WGS) entry which is preliminary data.</text>
</comment>
<sequence length="253" mass="27565">MEENNKSLIDNLRPKTAFKAGLLSGLAVVCIIGFFVLLGMMLNGKDFGSNKNNNDDNNIVANTNENTNPNPTAPTEIVVNGLSDGDWVRGDKNADVTIVEFSDIDCPFCTRFHDTMRQVMTDYAGKVSWVYRHFPLTSLHPEAFKKAVAAECVAEQKGNDAFWSFLDKLFDGDETLANIADVAVSVGANKDKFQECLDSDKYDSKIQAQSQEAQKAGGRGTPYSVIISGNQKVAIPGALPYESVKASLDAILK</sequence>
<keyword evidence="6" id="KW-0812">Transmembrane</keyword>
<dbReference type="InterPro" id="IPR013766">
    <property type="entry name" value="Thioredoxin_domain"/>
</dbReference>
<gene>
    <name evidence="8" type="ORF">A2406_00490</name>
</gene>
<evidence type="ECO:0000256" key="1">
    <source>
        <dbReference type="ARBA" id="ARBA00005791"/>
    </source>
</evidence>
<dbReference type="AlphaFoldDB" id="A0A1G2BXA9"/>
<organism evidence="8 9">
    <name type="scientific">Candidatus Komeilibacteria bacterium RIFOXYC1_FULL_37_11</name>
    <dbReference type="NCBI Taxonomy" id="1798555"/>
    <lineage>
        <taxon>Bacteria</taxon>
        <taxon>Candidatus Komeiliibacteriota</taxon>
    </lineage>
</organism>
<evidence type="ECO:0000256" key="4">
    <source>
        <dbReference type="ARBA" id="ARBA00023157"/>
    </source>
</evidence>
<keyword evidence="4" id="KW-1015">Disulfide bond</keyword>
<evidence type="ECO:0000259" key="7">
    <source>
        <dbReference type="PROSITE" id="PS51352"/>
    </source>
</evidence>
<evidence type="ECO:0000313" key="8">
    <source>
        <dbReference type="EMBL" id="OGY93824.1"/>
    </source>
</evidence>
<keyword evidence="5" id="KW-0676">Redox-active center</keyword>
<keyword evidence="2" id="KW-0732">Signal</keyword>
<keyword evidence="6" id="KW-0472">Membrane</keyword>
<dbReference type="Proteomes" id="UP000177626">
    <property type="component" value="Unassembled WGS sequence"/>
</dbReference>
<dbReference type="Pfam" id="PF13462">
    <property type="entry name" value="Thioredoxin_4"/>
    <property type="match status" value="1"/>
</dbReference>
<proteinExistence type="inferred from homology"/>